<proteinExistence type="predicted"/>
<dbReference type="EMBL" id="BGZK01000328">
    <property type="protein sequence ID" value="GBP37098.1"/>
    <property type="molecule type" value="Genomic_DNA"/>
</dbReference>
<dbReference type="AlphaFoldDB" id="A0A4C1VD87"/>
<evidence type="ECO:0000313" key="2">
    <source>
        <dbReference type="Proteomes" id="UP000299102"/>
    </source>
</evidence>
<name>A0A4C1VD87_EUMVA</name>
<accession>A0A4C1VD87</accession>
<evidence type="ECO:0008006" key="3">
    <source>
        <dbReference type="Google" id="ProtNLM"/>
    </source>
</evidence>
<keyword evidence="2" id="KW-1185">Reference proteome</keyword>
<gene>
    <name evidence="1" type="ORF">EVAR_19227_1</name>
</gene>
<dbReference type="Proteomes" id="UP000299102">
    <property type="component" value="Unassembled WGS sequence"/>
</dbReference>
<organism evidence="1 2">
    <name type="scientific">Eumeta variegata</name>
    <name type="common">Bagworm moth</name>
    <name type="synonym">Eumeta japonica</name>
    <dbReference type="NCBI Taxonomy" id="151549"/>
    <lineage>
        <taxon>Eukaryota</taxon>
        <taxon>Metazoa</taxon>
        <taxon>Ecdysozoa</taxon>
        <taxon>Arthropoda</taxon>
        <taxon>Hexapoda</taxon>
        <taxon>Insecta</taxon>
        <taxon>Pterygota</taxon>
        <taxon>Neoptera</taxon>
        <taxon>Endopterygota</taxon>
        <taxon>Lepidoptera</taxon>
        <taxon>Glossata</taxon>
        <taxon>Ditrysia</taxon>
        <taxon>Tineoidea</taxon>
        <taxon>Psychidae</taxon>
        <taxon>Oiketicinae</taxon>
        <taxon>Eumeta</taxon>
    </lineage>
</organism>
<protein>
    <recommendedName>
        <fullName evidence="3">RNA-directed DNA polymerase from mobile element jockey</fullName>
    </recommendedName>
</protein>
<comment type="caution">
    <text evidence="1">The sequence shown here is derived from an EMBL/GenBank/DDBJ whole genome shotgun (WGS) entry which is preliminary data.</text>
</comment>
<sequence length="136" mass="15657">MAHYPLRSIRAGIPQRSCLFPELYALYTDDVPTLRAAKKIQRVLDVQREWLDKWRMAVNVSKTAALLTGSQRNMPTQLRLSQVAEWKGCVRYLDDIDRSLRIVLQMDHVIQMGRAARAKLCPLLTSRVPIRTKIAI</sequence>
<evidence type="ECO:0000313" key="1">
    <source>
        <dbReference type="EMBL" id="GBP37098.1"/>
    </source>
</evidence>
<reference evidence="1 2" key="1">
    <citation type="journal article" date="2019" name="Commun. Biol.">
        <title>The bagworm genome reveals a unique fibroin gene that provides high tensile strength.</title>
        <authorList>
            <person name="Kono N."/>
            <person name="Nakamura H."/>
            <person name="Ohtoshi R."/>
            <person name="Tomita M."/>
            <person name="Numata K."/>
            <person name="Arakawa K."/>
        </authorList>
    </citation>
    <scope>NUCLEOTIDE SEQUENCE [LARGE SCALE GENOMIC DNA]</scope>
</reference>
<dbReference type="OrthoDB" id="412981at2759"/>